<feature type="domain" description="Peptidase M12B" evidence="16">
    <location>
        <begin position="247"/>
        <end position="445"/>
    </location>
</feature>
<feature type="compositionally biased region" description="Basic residues" evidence="12">
    <location>
        <begin position="876"/>
        <end position="887"/>
    </location>
</feature>
<dbReference type="PROSITE" id="PS50214">
    <property type="entry name" value="DISINTEGRIN_2"/>
    <property type="match status" value="1"/>
</dbReference>
<evidence type="ECO:0000256" key="11">
    <source>
        <dbReference type="PROSITE-ProRule" id="PRU00076"/>
    </source>
</evidence>
<name>A0AAD1RWT2_PELCU</name>
<feature type="disulfide bond" evidence="11">
    <location>
        <begin position="709"/>
        <end position="718"/>
    </location>
</feature>
<accession>A0AAD1RWT2</accession>
<evidence type="ECO:0000313" key="17">
    <source>
        <dbReference type="EMBL" id="CAH2282360.1"/>
    </source>
</evidence>
<dbReference type="Pfam" id="PF08516">
    <property type="entry name" value="ADAM_CR"/>
    <property type="match status" value="1"/>
</dbReference>
<dbReference type="Proteomes" id="UP001295444">
    <property type="component" value="Chromosome 04"/>
</dbReference>
<dbReference type="GO" id="GO:0098839">
    <property type="term" value="C:postsynaptic density membrane"/>
    <property type="evidence" value="ECO:0007669"/>
    <property type="project" value="TreeGrafter"/>
</dbReference>
<dbReference type="Pfam" id="PF07974">
    <property type="entry name" value="EGF_2"/>
    <property type="match status" value="1"/>
</dbReference>
<evidence type="ECO:0000259" key="14">
    <source>
        <dbReference type="PROSITE" id="PS50026"/>
    </source>
</evidence>
<evidence type="ECO:0000256" key="6">
    <source>
        <dbReference type="ARBA" id="ARBA00023136"/>
    </source>
</evidence>
<dbReference type="Pfam" id="PF01562">
    <property type="entry name" value="Pep_M12B_propep"/>
    <property type="match status" value="1"/>
</dbReference>
<dbReference type="InterPro" id="IPR036436">
    <property type="entry name" value="Disintegrin_dom_sf"/>
</dbReference>
<dbReference type="PRINTS" id="PR00289">
    <property type="entry name" value="DISINTEGRIN"/>
</dbReference>
<comment type="subcellular location">
    <subcellularLocation>
        <location evidence="9">Endomembrane system</location>
        <topology evidence="9">Single-pass type I membrane protein</topology>
    </subcellularLocation>
</comment>
<dbReference type="FunFam" id="3.40.390.10:FF:000014">
    <property type="entry name" value="disintegrin and metalloproteinase domain-containing protein 11"/>
    <property type="match status" value="1"/>
</dbReference>
<dbReference type="CDD" id="cd04269">
    <property type="entry name" value="ZnMc_adamalysin_II_like"/>
    <property type="match status" value="1"/>
</dbReference>
<dbReference type="FunFam" id="4.10.70.10:FF:000001">
    <property type="entry name" value="Disintegrin and metalloproteinase domain-containing protein 22"/>
    <property type="match status" value="1"/>
</dbReference>
<keyword evidence="3 13" id="KW-0812">Transmembrane</keyword>
<evidence type="ECO:0000256" key="3">
    <source>
        <dbReference type="ARBA" id="ARBA00022692"/>
    </source>
</evidence>
<evidence type="ECO:0000256" key="5">
    <source>
        <dbReference type="ARBA" id="ARBA00022989"/>
    </source>
</evidence>
<dbReference type="InterPro" id="IPR002870">
    <property type="entry name" value="Peptidase_M12B_N"/>
</dbReference>
<keyword evidence="5 13" id="KW-1133">Transmembrane helix</keyword>
<dbReference type="InterPro" id="IPR018358">
    <property type="entry name" value="Disintegrin_CS"/>
</dbReference>
<dbReference type="Pfam" id="PF00200">
    <property type="entry name" value="Disintegrin"/>
    <property type="match status" value="1"/>
</dbReference>
<dbReference type="Gene3D" id="3.40.390.10">
    <property type="entry name" value="Collagenase (Catalytic Domain)"/>
    <property type="match status" value="1"/>
</dbReference>
<dbReference type="PROSITE" id="PS50026">
    <property type="entry name" value="EGF_3"/>
    <property type="match status" value="1"/>
</dbReference>
<comment type="caution">
    <text evidence="11">Lacks conserved residue(s) required for the propagation of feature annotation.</text>
</comment>
<dbReference type="PANTHER" id="PTHR11905:SF14">
    <property type="entry name" value="DISINTEGRIN AND METALLOPROTEINASE DOMAIN-CONTAINING PROTEIN 22"/>
    <property type="match status" value="1"/>
</dbReference>
<dbReference type="InterPro" id="IPR001590">
    <property type="entry name" value="Peptidase_M12B"/>
</dbReference>
<dbReference type="SUPFAM" id="SSF55486">
    <property type="entry name" value="Metalloproteases ('zincins'), catalytic domain"/>
    <property type="match status" value="1"/>
</dbReference>
<organism evidence="17 18">
    <name type="scientific">Pelobates cultripes</name>
    <name type="common">Western spadefoot toad</name>
    <dbReference type="NCBI Taxonomy" id="61616"/>
    <lineage>
        <taxon>Eukaryota</taxon>
        <taxon>Metazoa</taxon>
        <taxon>Chordata</taxon>
        <taxon>Craniata</taxon>
        <taxon>Vertebrata</taxon>
        <taxon>Euteleostomi</taxon>
        <taxon>Amphibia</taxon>
        <taxon>Batrachia</taxon>
        <taxon>Anura</taxon>
        <taxon>Pelobatoidea</taxon>
        <taxon>Pelobatidae</taxon>
        <taxon>Pelobates</taxon>
    </lineage>
</organism>
<dbReference type="EMBL" id="OW240915">
    <property type="protein sequence ID" value="CAH2282360.1"/>
    <property type="molecule type" value="Genomic_DNA"/>
</dbReference>
<evidence type="ECO:0000256" key="12">
    <source>
        <dbReference type="SAM" id="MobiDB-lite"/>
    </source>
</evidence>
<evidence type="ECO:0000256" key="2">
    <source>
        <dbReference type="ARBA" id="ARBA00022685"/>
    </source>
</evidence>
<evidence type="ECO:0000259" key="15">
    <source>
        <dbReference type="PROSITE" id="PS50214"/>
    </source>
</evidence>
<dbReference type="PROSITE" id="PS50215">
    <property type="entry name" value="ADAM_MEPRO"/>
    <property type="match status" value="1"/>
</dbReference>
<dbReference type="SMART" id="SM00050">
    <property type="entry name" value="DISIN"/>
    <property type="match status" value="1"/>
</dbReference>
<dbReference type="Pfam" id="PF01421">
    <property type="entry name" value="Reprolysin"/>
    <property type="match status" value="1"/>
</dbReference>
<keyword evidence="8" id="KW-0325">Glycoprotein</keyword>
<protein>
    <submittedName>
        <fullName evidence="17">Disintegrin and metallo ase domain-containing 22 isoform X2</fullName>
    </submittedName>
</protein>
<feature type="transmembrane region" description="Helical" evidence="13">
    <location>
        <begin position="742"/>
        <end position="765"/>
    </location>
</feature>
<dbReference type="PANTHER" id="PTHR11905">
    <property type="entry name" value="ADAM A DISINTEGRIN AND METALLOPROTEASE DOMAIN"/>
    <property type="match status" value="1"/>
</dbReference>
<feature type="region of interest" description="Disordered" evidence="12">
    <location>
        <begin position="855"/>
        <end position="941"/>
    </location>
</feature>
<keyword evidence="7 11" id="KW-1015">Disulfide bond</keyword>
<evidence type="ECO:0000259" key="16">
    <source>
        <dbReference type="PROSITE" id="PS50215"/>
    </source>
</evidence>
<feature type="region of interest" description="Disordered" evidence="12">
    <location>
        <begin position="70"/>
        <end position="92"/>
    </location>
</feature>
<feature type="domain" description="EGF-like" evidence="14">
    <location>
        <begin position="683"/>
        <end position="719"/>
    </location>
</feature>
<sequence>MLTLTLSMQASQGLAPWIYCMTGFMAVLPGSSSAGDAWMTEMHRKKENWFLGREDTVPLRLIFKNDQENHTTQSQLSTRVKEGSSQHRDQSTHIAQASFQIDAFGSSFILDVELNHDLLSSDYLERHITEEGKTIEIQGGEHCYYQGQIRGVPKSFVALSTCHGLHGMFCDGNQTYLIEPGENYKPNADYQFHSVYKSKLLEFPLDDLPSEFWSLNDTSVNFNRTPGRHRMKRHARRLRRNVEEETKYVELMIVNDHLMYKKHRLSVGHTNGYAKSVVNLADLIYKEQLNTRIVLVAMETWANDNKFSISENPLVTLKEFMKYRRDFIKDKSDVVHLFSGSQFESSRSGAAYIGGVCSLLKGGAVNEFGKADVMAITLAQSLGHNLGIFSDKKSLSGNCKCDDMWAGCIMGDIGYYLPSKFSVCSIEEYHEFLTSGGGSCLFNKPLKLLDPPECGNGFIETGEECDCGTFEECAAEGGACCKKCLLTEGSKCSDGLCCSSCQFSPNEIVCREAVNDCDIPENCTGNSSQCPSNVHKLDGYNCDNEQGLCFGGRCKTRDRQCKYVWGEKVSAADKYCYEKLNIEGTEKGNCGKTKETWIQCNKQDVLCGYLQCTNISNIPRLGELDGEITTSSVSRNQVVFFNCSGGHVKLDEDTDLGYVEDGTPCGVQMMCLERRCLPIDSFNISTCMGNQNSICSGHGICSNEVKCVCNRFWTGDDCSNFSPLLTKAVDEPEYEGVISTNIIIGAIAGTILVLVLVLGITAWGYKNYRRERQIPQGDYVKKPGDVDSFYSDLPPGVSSNSASSSKKRSAILSHFQISACSIPHYSISQNISLFCRRSNGLSHSWSERIPDTKHVSDVCENGRPRSNSWQGNISSSKKKLRGKRFRPRSNSTETLSPAKSPSSSTGSIASSRKYPYPMPPLPDEEKKVSKQSARQLWETSI</sequence>
<evidence type="ECO:0000256" key="1">
    <source>
        <dbReference type="ARBA" id="ARBA00022536"/>
    </source>
</evidence>
<keyword evidence="18" id="KW-1185">Reference proteome</keyword>
<dbReference type="Gene3D" id="2.10.25.10">
    <property type="entry name" value="Laminin"/>
    <property type="match status" value="1"/>
</dbReference>
<evidence type="ECO:0000256" key="7">
    <source>
        <dbReference type="ARBA" id="ARBA00023157"/>
    </source>
</evidence>
<proteinExistence type="predicted"/>
<dbReference type="InterPro" id="IPR000742">
    <property type="entry name" value="EGF"/>
</dbReference>
<keyword evidence="4" id="KW-0732">Signal</keyword>
<dbReference type="GO" id="GO:0012505">
    <property type="term" value="C:endomembrane system"/>
    <property type="evidence" value="ECO:0007669"/>
    <property type="project" value="UniProtKB-SubCell"/>
</dbReference>
<feature type="disulfide bond" evidence="10">
    <location>
        <begin position="510"/>
        <end position="530"/>
    </location>
</feature>
<dbReference type="SUPFAM" id="SSF57552">
    <property type="entry name" value="Blood coagulation inhibitor (disintegrin)"/>
    <property type="match status" value="1"/>
</dbReference>
<feature type="compositionally biased region" description="Polar residues" evidence="12">
    <location>
        <begin position="864"/>
        <end position="875"/>
    </location>
</feature>
<feature type="compositionally biased region" description="Basic and acidic residues" evidence="12">
    <location>
        <begin position="79"/>
        <end position="91"/>
    </location>
</feature>
<dbReference type="SMART" id="SM00608">
    <property type="entry name" value="ACR"/>
    <property type="match status" value="1"/>
</dbReference>
<dbReference type="Gene3D" id="4.10.70.10">
    <property type="entry name" value="Disintegrin domain"/>
    <property type="match status" value="1"/>
</dbReference>
<keyword evidence="2" id="KW-0165">Cleavage on pair of basic residues</keyword>
<gene>
    <name evidence="17" type="ORF">PECUL_23A009357</name>
</gene>
<evidence type="ECO:0000256" key="4">
    <source>
        <dbReference type="ARBA" id="ARBA00022729"/>
    </source>
</evidence>
<dbReference type="InterPro" id="IPR006586">
    <property type="entry name" value="ADAM_Cys-rich"/>
</dbReference>
<evidence type="ECO:0000256" key="13">
    <source>
        <dbReference type="SAM" id="Phobius"/>
    </source>
</evidence>
<dbReference type="AlphaFoldDB" id="A0AAD1RWT2"/>
<feature type="compositionally biased region" description="Polar residues" evidence="12">
    <location>
        <begin position="930"/>
        <end position="941"/>
    </location>
</feature>
<dbReference type="InterPro" id="IPR034027">
    <property type="entry name" value="Reprolysin_adamalysin"/>
</dbReference>
<dbReference type="PROSITE" id="PS00427">
    <property type="entry name" value="DISINTEGRIN_1"/>
    <property type="match status" value="1"/>
</dbReference>
<dbReference type="GO" id="GO:0004222">
    <property type="term" value="F:metalloendopeptidase activity"/>
    <property type="evidence" value="ECO:0007669"/>
    <property type="project" value="InterPro"/>
</dbReference>
<dbReference type="InterPro" id="IPR001762">
    <property type="entry name" value="Disintegrin_dom"/>
</dbReference>
<feature type="compositionally biased region" description="Low complexity" evidence="12">
    <location>
        <begin position="896"/>
        <end position="911"/>
    </location>
</feature>
<evidence type="ECO:0000313" key="18">
    <source>
        <dbReference type="Proteomes" id="UP001295444"/>
    </source>
</evidence>
<feature type="domain" description="Disintegrin" evidence="15">
    <location>
        <begin position="451"/>
        <end position="538"/>
    </location>
</feature>
<evidence type="ECO:0000256" key="9">
    <source>
        <dbReference type="ARBA" id="ARBA00046288"/>
    </source>
</evidence>
<evidence type="ECO:0000256" key="8">
    <source>
        <dbReference type="ARBA" id="ARBA00023180"/>
    </source>
</evidence>
<dbReference type="GO" id="GO:0006508">
    <property type="term" value="P:proteolysis"/>
    <property type="evidence" value="ECO:0007669"/>
    <property type="project" value="InterPro"/>
</dbReference>
<keyword evidence="6 13" id="KW-0472">Membrane</keyword>
<dbReference type="PROSITE" id="PS00022">
    <property type="entry name" value="EGF_1"/>
    <property type="match status" value="1"/>
</dbReference>
<evidence type="ECO:0000256" key="10">
    <source>
        <dbReference type="PROSITE-ProRule" id="PRU00068"/>
    </source>
</evidence>
<keyword evidence="1 11" id="KW-0245">EGF-like domain</keyword>
<dbReference type="InterPro" id="IPR013111">
    <property type="entry name" value="EGF_extracell"/>
</dbReference>
<reference evidence="17" key="1">
    <citation type="submission" date="2022-03" db="EMBL/GenBank/DDBJ databases">
        <authorList>
            <person name="Alioto T."/>
            <person name="Alioto T."/>
            <person name="Gomez Garrido J."/>
        </authorList>
    </citation>
    <scope>NUCLEOTIDE SEQUENCE</scope>
</reference>
<dbReference type="InterPro" id="IPR024079">
    <property type="entry name" value="MetalloPept_cat_dom_sf"/>
</dbReference>